<dbReference type="SUPFAM" id="SSF51735">
    <property type="entry name" value="NAD(P)-binding Rossmann-fold domains"/>
    <property type="match status" value="1"/>
</dbReference>
<reference evidence="3" key="1">
    <citation type="journal article" date="2019" name="Int. J. Syst. Evol. Microbiol.">
        <title>The Global Catalogue of Microorganisms (GCM) 10K type strain sequencing project: providing services to taxonomists for standard genome sequencing and annotation.</title>
        <authorList>
            <consortium name="The Broad Institute Genomics Platform"/>
            <consortium name="The Broad Institute Genome Sequencing Center for Infectious Disease"/>
            <person name="Wu L."/>
            <person name="Ma J."/>
        </authorList>
    </citation>
    <scope>NUCLEOTIDE SEQUENCE [LARGE SCALE GENOMIC DNA]</scope>
    <source>
        <strain evidence="3">CCM 7403</strain>
    </source>
</reference>
<dbReference type="Gene3D" id="3.40.50.720">
    <property type="entry name" value="NAD(P)-binding Rossmann-like Domain"/>
    <property type="match status" value="1"/>
</dbReference>
<protein>
    <submittedName>
        <fullName evidence="2">Reductase</fullName>
    </submittedName>
</protein>
<accession>A0ABQ1PZ70</accession>
<comment type="caution">
    <text evidence="2">The sequence shown here is derived from an EMBL/GenBank/DDBJ whole genome shotgun (WGS) entry which is preliminary data.</text>
</comment>
<dbReference type="Proteomes" id="UP000630594">
    <property type="component" value="Unassembled WGS sequence"/>
</dbReference>
<gene>
    <name evidence="2" type="ORF">GCM10007231_03680</name>
</gene>
<evidence type="ECO:0000313" key="2">
    <source>
        <dbReference type="EMBL" id="GGD08169.1"/>
    </source>
</evidence>
<feature type="domain" description="NAD-dependent epimerase/dehydratase" evidence="1">
    <location>
        <begin position="4"/>
        <end position="201"/>
    </location>
</feature>
<dbReference type="InterPro" id="IPR001509">
    <property type="entry name" value="Epimerase_deHydtase"/>
</dbReference>
<organism evidence="2 3">
    <name type="scientific">Nocardioides daphniae</name>
    <dbReference type="NCBI Taxonomy" id="402297"/>
    <lineage>
        <taxon>Bacteria</taxon>
        <taxon>Bacillati</taxon>
        <taxon>Actinomycetota</taxon>
        <taxon>Actinomycetes</taxon>
        <taxon>Propionibacteriales</taxon>
        <taxon>Nocardioidaceae</taxon>
        <taxon>Nocardioides</taxon>
    </lineage>
</organism>
<evidence type="ECO:0000259" key="1">
    <source>
        <dbReference type="Pfam" id="PF01370"/>
    </source>
</evidence>
<evidence type="ECO:0000313" key="3">
    <source>
        <dbReference type="Proteomes" id="UP000630594"/>
    </source>
</evidence>
<dbReference type="EMBL" id="BMCK01000001">
    <property type="protein sequence ID" value="GGD08169.1"/>
    <property type="molecule type" value="Genomic_DNA"/>
</dbReference>
<name>A0ABQ1PZ70_9ACTN</name>
<dbReference type="RefSeq" id="WP_188420759.1">
    <property type="nucleotide sequence ID" value="NZ_BMCK01000001.1"/>
</dbReference>
<dbReference type="Pfam" id="PF01370">
    <property type="entry name" value="Epimerase"/>
    <property type="match status" value="1"/>
</dbReference>
<keyword evidence="3" id="KW-1185">Reference proteome</keyword>
<sequence>MDLLVLGGTRFVGRALVADALARGWRVTALHRGVTGRLPDGVEVLTADRTDGAALAAAADGRTWDLAIDTWAGAPRVATATAAALQGRVGHLGYVSSESVYVWGEHVDESSPVVDSDTRLGDEAAYDVAKRGSELGIVAHFPHAVLARAGLILGPHEDIGRLPWWLGRIAAGGEVVAPGRPDRPLQYVDARDLAAFLLDAVAGDVAGPVDVVSRSGHATTRTLLEACIAATGSDATLRWVDESTLAAAGVQPWIQLPCWVPESGEYAGFLEGDPARAAALGLRCRPVAETVADTWAWMQTEGVAPQRPDRPVHGLPAELERELLG</sequence>
<dbReference type="InterPro" id="IPR036291">
    <property type="entry name" value="NAD(P)-bd_dom_sf"/>
</dbReference>
<proteinExistence type="predicted"/>